<proteinExistence type="predicted"/>
<evidence type="ECO:0000256" key="3">
    <source>
        <dbReference type="ARBA" id="ARBA00023004"/>
    </source>
</evidence>
<dbReference type="RefSeq" id="WP_316700301.1">
    <property type="nucleotide sequence ID" value="NZ_CP136336.1"/>
</dbReference>
<keyword evidence="5" id="KW-0732">Signal</keyword>
<dbReference type="InterPro" id="IPR009056">
    <property type="entry name" value="Cyt_c-like_dom"/>
</dbReference>
<evidence type="ECO:0000256" key="5">
    <source>
        <dbReference type="SAM" id="SignalP"/>
    </source>
</evidence>
<evidence type="ECO:0000256" key="2">
    <source>
        <dbReference type="ARBA" id="ARBA00022723"/>
    </source>
</evidence>
<dbReference type="InterPro" id="IPR051395">
    <property type="entry name" value="Cytochrome_c_Peroxidase/MauG"/>
</dbReference>
<name>A0ABZ0CRS7_9BURK</name>
<protein>
    <recommendedName>
        <fullName evidence="6">Cytochrome c domain-containing protein</fullName>
    </recommendedName>
</protein>
<dbReference type="Proteomes" id="UP001303946">
    <property type="component" value="Chromosome"/>
</dbReference>
<reference evidence="7 8" key="1">
    <citation type="submission" date="2023-10" db="EMBL/GenBank/DDBJ databases">
        <title>Bacteria for the degradation of biodegradable plastic PBAT(Polybutylene adipate terephthalate).</title>
        <authorList>
            <person name="Weon H.-Y."/>
            <person name="Yeon J."/>
        </authorList>
    </citation>
    <scope>NUCLEOTIDE SEQUENCE [LARGE SCALE GENOMIC DNA]</scope>
    <source>
        <strain evidence="7 8">SBD 7-3</strain>
    </source>
</reference>
<dbReference type="SUPFAM" id="SSF46626">
    <property type="entry name" value="Cytochrome c"/>
    <property type="match status" value="1"/>
</dbReference>
<feature type="chain" id="PRO_5045623751" description="Cytochrome c domain-containing protein" evidence="5">
    <location>
        <begin position="24"/>
        <end position="499"/>
    </location>
</feature>
<feature type="domain" description="Cytochrome c" evidence="6">
    <location>
        <begin position="336"/>
        <end position="499"/>
    </location>
</feature>
<dbReference type="EMBL" id="CP136336">
    <property type="protein sequence ID" value="WOB07644.1"/>
    <property type="molecule type" value="Genomic_DNA"/>
</dbReference>
<accession>A0ABZ0CRS7</accession>
<evidence type="ECO:0000256" key="1">
    <source>
        <dbReference type="ARBA" id="ARBA00022617"/>
    </source>
</evidence>
<gene>
    <name evidence="7" type="ORF">RXV79_22365</name>
</gene>
<feature type="signal peptide" evidence="5">
    <location>
        <begin position="1"/>
        <end position="23"/>
    </location>
</feature>
<keyword evidence="2 4" id="KW-0479">Metal-binding</keyword>
<dbReference type="Gene3D" id="1.10.760.10">
    <property type="entry name" value="Cytochrome c-like domain"/>
    <property type="match status" value="1"/>
</dbReference>
<sequence length="499" mass="54319">MGLTRWWSAAGGLLLCTAAAAQAVDYAGGERWFPVNEGRQLAKELRYPNDAGAATTLNAKGPIDTKGHAFFTPLGGNGRACATCHQPADAMGLSVATIRERWNATKGQDPLFAPVDGANCPHLPQGQEASHSLLLSRGLFRIARPWPPRGDDGKPIKAEFSLEVVRDPTGCNLHAQHGLKSDNPTVSVYRRPRPVANLKYMLAVGFPFDPKNGLPLKRDPLTGEYMSGNLLSDARALTLPLQLQDAVRSHLQMNGNPTPEQVKQILDFEQQVFSAQSHDKWGGPLTDGGAMGGPEVLEKSRAGVLQNAQRNPIWKEFLPWKTSAPAANAEQQKFRESVARGAELFVKRMFLISGSTGINSMGFGSPVLNSCAMCHNMVNVGIDVAPGQVDLGTTNEPWAKPSPELPLFKLTCNANVKPHPFLGRVVYTQDPGYALTTGRCEDIGKITMQSMRGLAARAPYFANGSAKTLREIVEIYNRRYQIRLSEQEIDDLTNLMSVL</sequence>
<evidence type="ECO:0000256" key="4">
    <source>
        <dbReference type="PROSITE-ProRule" id="PRU00433"/>
    </source>
</evidence>
<evidence type="ECO:0000259" key="6">
    <source>
        <dbReference type="PROSITE" id="PS51007"/>
    </source>
</evidence>
<keyword evidence="1 4" id="KW-0349">Heme</keyword>
<organism evidence="7 8">
    <name type="scientific">Piscinibacter gummiphilus</name>
    <dbReference type="NCBI Taxonomy" id="946333"/>
    <lineage>
        <taxon>Bacteria</taxon>
        <taxon>Pseudomonadati</taxon>
        <taxon>Pseudomonadota</taxon>
        <taxon>Betaproteobacteria</taxon>
        <taxon>Burkholderiales</taxon>
        <taxon>Sphaerotilaceae</taxon>
        <taxon>Piscinibacter</taxon>
    </lineage>
</organism>
<keyword evidence="3 4" id="KW-0408">Iron</keyword>
<dbReference type="PANTHER" id="PTHR30600:SF9">
    <property type="entry name" value="BLR7738 PROTEIN"/>
    <property type="match status" value="1"/>
</dbReference>
<keyword evidence="8" id="KW-1185">Reference proteome</keyword>
<evidence type="ECO:0000313" key="7">
    <source>
        <dbReference type="EMBL" id="WOB07644.1"/>
    </source>
</evidence>
<dbReference type="PANTHER" id="PTHR30600">
    <property type="entry name" value="CYTOCHROME C PEROXIDASE-RELATED"/>
    <property type="match status" value="1"/>
</dbReference>
<evidence type="ECO:0000313" key="8">
    <source>
        <dbReference type="Proteomes" id="UP001303946"/>
    </source>
</evidence>
<dbReference type="InterPro" id="IPR036909">
    <property type="entry name" value="Cyt_c-like_dom_sf"/>
</dbReference>
<dbReference type="PROSITE" id="PS51007">
    <property type="entry name" value="CYTC"/>
    <property type="match status" value="1"/>
</dbReference>